<evidence type="ECO:0000259" key="1">
    <source>
        <dbReference type="Pfam" id="PF11845"/>
    </source>
</evidence>
<comment type="caution">
    <text evidence="2">The sequence shown here is derived from an EMBL/GenBank/DDBJ whole genome shotgun (WGS) entry which is preliminary data.</text>
</comment>
<dbReference type="InterPro" id="IPR021796">
    <property type="entry name" value="Tll0287-like_dom"/>
</dbReference>
<name>A0ABV2A8T2_9GAMM</name>
<gene>
    <name evidence="2" type="ORF">ABSH63_06480</name>
</gene>
<reference evidence="2 3" key="1">
    <citation type="submission" date="2024-06" db="EMBL/GenBank/DDBJ databases">
        <authorList>
            <person name="Li Z."/>
            <person name="Jiang Y."/>
        </authorList>
    </citation>
    <scope>NUCLEOTIDE SEQUENCE [LARGE SCALE GENOMIC DNA]</scope>
    <source>
        <strain evidence="2 3">HSW-8</strain>
    </source>
</reference>
<evidence type="ECO:0000313" key="2">
    <source>
        <dbReference type="EMBL" id="MES0873650.1"/>
    </source>
</evidence>
<protein>
    <submittedName>
        <fullName evidence="2">DUF3365 domain-containing protein</fullName>
    </submittedName>
</protein>
<dbReference type="Pfam" id="PF11845">
    <property type="entry name" value="Tll0287-like"/>
    <property type="match status" value="1"/>
</dbReference>
<proteinExistence type="predicted"/>
<dbReference type="EMBL" id="JBEPIJ010000005">
    <property type="protein sequence ID" value="MES0873650.1"/>
    <property type="molecule type" value="Genomic_DNA"/>
</dbReference>
<accession>A0ABV2A8T2</accession>
<dbReference type="RefSeq" id="WP_352888442.1">
    <property type="nucleotide sequence ID" value="NZ_JBEPIJ010000005.1"/>
</dbReference>
<feature type="domain" description="Tll0287-like" evidence="1">
    <location>
        <begin position="52"/>
        <end position="190"/>
    </location>
</feature>
<sequence length="211" mass="22758">MWDGFLRNLFEGLLLSGDMAWLSPPPLTPATDPQAITIRYQQELGGQLKAAMQAGGPAAAISICKDLAPAIATRLSQETGWQVRRIGTRARNTALGVPDAWEQERLAEFALRLAQGEAVETLSLRVTVEAPQGRFERYLRAIPTQASCLACHGDPAGQPETLRAALASHYPDDTATGYRLGELRGAFSLSRIASDRATVPRQPSVPGAERP</sequence>
<evidence type="ECO:0000313" key="3">
    <source>
        <dbReference type="Proteomes" id="UP001465331"/>
    </source>
</evidence>
<organism evidence="2 3">
    <name type="scientific">Sinimarinibacterium thermocellulolyticum</name>
    <dbReference type="NCBI Taxonomy" id="3170016"/>
    <lineage>
        <taxon>Bacteria</taxon>
        <taxon>Pseudomonadati</taxon>
        <taxon>Pseudomonadota</taxon>
        <taxon>Gammaproteobacteria</taxon>
        <taxon>Nevskiales</taxon>
        <taxon>Nevskiaceae</taxon>
        <taxon>Sinimarinibacterium</taxon>
    </lineage>
</organism>
<dbReference type="Proteomes" id="UP001465331">
    <property type="component" value="Unassembled WGS sequence"/>
</dbReference>
<keyword evidence="3" id="KW-1185">Reference proteome</keyword>